<dbReference type="STRING" id="658196.A0A397SQY3"/>
<dbReference type="InterPro" id="IPR016035">
    <property type="entry name" value="Acyl_Trfase/lysoPLipase"/>
</dbReference>
<organism evidence="3 4">
    <name type="scientific">Glomus cerebriforme</name>
    <dbReference type="NCBI Taxonomy" id="658196"/>
    <lineage>
        <taxon>Eukaryota</taxon>
        <taxon>Fungi</taxon>
        <taxon>Fungi incertae sedis</taxon>
        <taxon>Mucoromycota</taxon>
        <taxon>Glomeromycotina</taxon>
        <taxon>Glomeromycetes</taxon>
        <taxon>Glomerales</taxon>
        <taxon>Glomeraceae</taxon>
        <taxon>Glomus</taxon>
    </lineage>
</organism>
<protein>
    <recommendedName>
        <fullName evidence="2">PNPLA domain-containing protein</fullName>
    </recommendedName>
</protein>
<dbReference type="InterPro" id="IPR047156">
    <property type="entry name" value="Teg/CotR/CapV-like"/>
</dbReference>
<dbReference type="SUPFAM" id="SSF52151">
    <property type="entry name" value="FabD/lysophospholipase-like"/>
    <property type="match status" value="1"/>
</dbReference>
<dbReference type="Proteomes" id="UP000265703">
    <property type="component" value="Unassembled WGS sequence"/>
</dbReference>
<feature type="domain" description="PNPLA" evidence="2">
    <location>
        <begin position="4"/>
        <end position="47"/>
    </location>
</feature>
<dbReference type="PANTHER" id="PTHR24138:SF10">
    <property type="entry name" value="PHOSPHOLIPASE A2"/>
    <property type="match status" value="1"/>
</dbReference>
<accession>A0A397SQY3</accession>
<proteinExistence type="predicted"/>
<evidence type="ECO:0000313" key="4">
    <source>
        <dbReference type="Proteomes" id="UP000265703"/>
    </source>
</evidence>
<keyword evidence="4" id="KW-1185">Reference proteome</keyword>
<dbReference type="Pfam" id="PF01734">
    <property type="entry name" value="Patatin"/>
    <property type="match status" value="1"/>
</dbReference>
<keyword evidence="1" id="KW-0443">Lipid metabolism</keyword>
<dbReference type="GO" id="GO:0046486">
    <property type="term" value="P:glycerolipid metabolic process"/>
    <property type="evidence" value="ECO:0007669"/>
    <property type="project" value="UniProtKB-ARBA"/>
</dbReference>
<evidence type="ECO:0000256" key="1">
    <source>
        <dbReference type="ARBA" id="ARBA00023098"/>
    </source>
</evidence>
<evidence type="ECO:0000313" key="3">
    <source>
        <dbReference type="EMBL" id="RIA88533.1"/>
    </source>
</evidence>
<sequence>MMLSNDDTFVDVLMATTAAPTFFPPYNIKDKGYFLNGGIHLNNPSLTAYDEAIIYGVKSEKISVLSLEVNTDSQMYDILRSRYQRWQVFLEDPIGFHDLKSIPDLLEIGNQYIEELYASDENPMNKLVESFDKVL</sequence>
<dbReference type="EMBL" id="QKYT01000259">
    <property type="protein sequence ID" value="RIA88533.1"/>
    <property type="molecule type" value="Genomic_DNA"/>
</dbReference>
<dbReference type="PANTHER" id="PTHR24138">
    <property type="entry name" value="INTRACELLLAR PHOSPHOLIPASE A FAMILY"/>
    <property type="match status" value="1"/>
</dbReference>
<name>A0A397SQY3_9GLOM</name>
<dbReference type="AlphaFoldDB" id="A0A397SQY3"/>
<evidence type="ECO:0000259" key="2">
    <source>
        <dbReference type="Pfam" id="PF01734"/>
    </source>
</evidence>
<dbReference type="OrthoDB" id="1658288at2759"/>
<gene>
    <name evidence="3" type="ORF">C1645_877332</name>
</gene>
<reference evidence="3 4" key="1">
    <citation type="submission" date="2018-06" db="EMBL/GenBank/DDBJ databases">
        <title>Comparative genomics reveals the genomic features of Rhizophagus irregularis, R. cerebriforme, R. diaphanum and Gigaspora rosea, and their symbiotic lifestyle signature.</title>
        <authorList>
            <person name="Morin E."/>
            <person name="San Clemente H."/>
            <person name="Chen E.C.H."/>
            <person name="De La Providencia I."/>
            <person name="Hainaut M."/>
            <person name="Kuo A."/>
            <person name="Kohler A."/>
            <person name="Murat C."/>
            <person name="Tang N."/>
            <person name="Roy S."/>
            <person name="Loubradou J."/>
            <person name="Henrissat B."/>
            <person name="Grigoriev I.V."/>
            <person name="Corradi N."/>
            <person name="Roux C."/>
            <person name="Martin F.M."/>
        </authorList>
    </citation>
    <scope>NUCLEOTIDE SEQUENCE [LARGE SCALE GENOMIC DNA]</scope>
    <source>
        <strain evidence="3 4">DAOM 227022</strain>
    </source>
</reference>
<dbReference type="InterPro" id="IPR002641">
    <property type="entry name" value="PNPLA_dom"/>
</dbReference>
<comment type="caution">
    <text evidence="3">The sequence shown here is derived from an EMBL/GenBank/DDBJ whole genome shotgun (WGS) entry which is preliminary data.</text>
</comment>
<dbReference type="Gene3D" id="3.40.1090.10">
    <property type="entry name" value="Cytosolic phospholipase A2 catalytic domain"/>
    <property type="match status" value="1"/>
</dbReference>